<evidence type="ECO:0000313" key="4">
    <source>
        <dbReference type="Proteomes" id="UP000260812"/>
    </source>
</evidence>
<evidence type="ECO:0000313" key="5">
    <source>
        <dbReference type="Proteomes" id="UP000261166"/>
    </source>
</evidence>
<evidence type="ECO:0000313" key="2">
    <source>
        <dbReference type="EMBL" id="RGE60403.1"/>
    </source>
</evidence>
<dbReference type="SUPFAM" id="SSF47413">
    <property type="entry name" value="lambda repressor-like DNA-binding domains"/>
    <property type="match status" value="1"/>
</dbReference>
<dbReference type="EMBL" id="QVLU01000005">
    <property type="protein sequence ID" value="RGE72775.1"/>
    <property type="molecule type" value="Genomic_DNA"/>
</dbReference>
<reference evidence="2 5" key="1">
    <citation type="submission" date="2018-08" db="EMBL/GenBank/DDBJ databases">
        <title>A genome reference for cultivated species of the human gut microbiota.</title>
        <authorList>
            <person name="Zou Y."/>
            <person name="Xue W."/>
            <person name="Luo G."/>
        </authorList>
    </citation>
    <scope>NUCLEOTIDE SEQUENCE [LARGE SCALE GENOMIC DNA]</scope>
    <source>
        <strain evidence="3 5">AF26-4BH</strain>
        <strain evidence="2">TF05-5AC</strain>
    </source>
</reference>
<dbReference type="InterPro" id="IPR001387">
    <property type="entry name" value="Cro/C1-type_HTH"/>
</dbReference>
<dbReference type="GO" id="GO:0003677">
    <property type="term" value="F:DNA binding"/>
    <property type="evidence" value="ECO:0007669"/>
    <property type="project" value="InterPro"/>
</dbReference>
<dbReference type="PROSITE" id="PS50943">
    <property type="entry name" value="HTH_CROC1"/>
    <property type="match status" value="1"/>
</dbReference>
<evidence type="ECO:0000313" key="3">
    <source>
        <dbReference type="EMBL" id="RGE72775.1"/>
    </source>
</evidence>
<dbReference type="SMART" id="SM00530">
    <property type="entry name" value="HTH_XRE"/>
    <property type="match status" value="1"/>
</dbReference>
<organism evidence="2 4">
    <name type="scientific">Eisenbergiella massiliensis</name>
    <dbReference type="NCBI Taxonomy" id="1720294"/>
    <lineage>
        <taxon>Bacteria</taxon>
        <taxon>Bacillati</taxon>
        <taxon>Bacillota</taxon>
        <taxon>Clostridia</taxon>
        <taxon>Lachnospirales</taxon>
        <taxon>Lachnospiraceae</taxon>
        <taxon>Eisenbergiella</taxon>
    </lineage>
</organism>
<comment type="caution">
    <text evidence="2">The sequence shown here is derived from an EMBL/GenBank/DDBJ whole genome shotgun (WGS) entry which is preliminary data.</text>
</comment>
<name>A0A3E3I575_9FIRM</name>
<dbReference type="CDD" id="cd00093">
    <property type="entry name" value="HTH_XRE"/>
    <property type="match status" value="1"/>
</dbReference>
<dbReference type="OrthoDB" id="9801008at2"/>
<dbReference type="Gene3D" id="1.10.260.40">
    <property type="entry name" value="lambda repressor-like DNA-binding domains"/>
    <property type="match status" value="1"/>
</dbReference>
<dbReference type="EMBL" id="QVLV01000007">
    <property type="protein sequence ID" value="RGE60403.1"/>
    <property type="molecule type" value="Genomic_DNA"/>
</dbReference>
<dbReference type="Pfam" id="PF01381">
    <property type="entry name" value="HTH_3"/>
    <property type="match status" value="1"/>
</dbReference>
<gene>
    <name evidence="3" type="ORF">DWY69_07905</name>
    <name evidence="2" type="ORF">DXC51_12600</name>
</gene>
<evidence type="ECO:0000259" key="1">
    <source>
        <dbReference type="PROSITE" id="PS50943"/>
    </source>
</evidence>
<protein>
    <submittedName>
        <fullName evidence="2">XRE family transcriptional regulator</fullName>
    </submittedName>
</protein>
<dbReference type="Proteomes" id="UP000261166">
    <property type="component" value="Unassembled WGS sequence"/>
</dbReference>
<keyword evidence="4" id="KW-1185">Reference proteome</keyword>
<feature type="domain" description="HTH cro/C1-type" evidence="1">
    <location>
        <begin position="10"/>
        <end position="65"/>
    </location>
</feature>
<dbReference type="AlphaFoldDB" id="A0A3E3I575"/>
<dbReference type="GeneID" id="97987693"/>
<accession>A0A3E3I575</accession>
<sequence>MANKQFGNTLRTLRKARGYTQQQAADLLGLKNKSTLASWEVGKSEPDGYTFLKLCRLYGVSDIYSAFNEMPPTAQVTNGILESYTLLRDDYKKMIDNMIFQLLDIQEKLK</sequence>
<proteinExistence type="predicted"/>
<dbReference type="Proteomes" id="UP000260812">
    <property type="component" value="Unassembled WGS sequence"/>
</dbReference>
<dbReference type="RefSeq" id="WP_021639726.1">
    <property type="nucleotide sequence ID" value="NZ_CALBAU010000388.1"/>
</dbReference>
<dbReference type="InterPro" id="IPR010982">
    <property type="entry name" value="Lambda_DNA-bd_dom_sf"/>
</dbReference>